<dbReference type="EMBL" id="HG994371">
    <property type="protein sequence ID" value="CAF2027549.1"/>
    <property type="molecule type" value="Genomic_DNA"/>
</dbReference>
<accession>A0A816N8F9</accession>
<dbReference type="AlphaFoldDB" id="A0A816N8F9"/>
<gene>
    <name evidence="1" type="ORF">DARMORV10_C07P53260.1</name>
</gene>
<dbReference type="Proteomes" id="UP001295469">
    <property type="component" value="Chromosome C07"/>
</dbReference>
<sequence>MCGILFGLLKCGCIYGRILRIGRILRSVYAFIT</sequence>
<name>A0A816N8F9_BRANA</name>
<evidence type="ECO:0000313" key="1">
    <source>
        <dbReference type="EMBL" id="CAF2027549.1"/>
    </source>
</evidence>
<proteinExistence type="predicted"/>
<organism evidence="1">
    <name type="scientific">Brassica napus</name>
    <name type="common">Rape</name>
    <dbReference type="NCBI Taxonomy" id="3708"/>
    <lineage>
        <taxon>Eukaryota</taxon>
        <taxon>Viridiplantae</taxon>
        <taxon>Streptophyta</taxon>
        <taxon>Embryophyta</taxon>
        <taxon>Tracheophyta</taxon>
        <taxon>Spermatophyta</taxon>
        <taxon>Magnoliopsida</taxon>
        <taxon>eudicotyledons</taxon>
        <taxon>Gunneridae</taxon>
        <taxon>Pentapetalae</taxon>
        <taxon>rosids</taxon>
        <taxon>malvids</taxon>
        <taxon>Brassicales</taxon>
        <taxon>Brassicaceae</taxon>
        <taxon>Brassiceae</taxon>
        <taxon>Brassica</taxon>
    </lineage>
</organism>
<protein>
    <submittedName>
        <fullName evidence="1">(rape) hypothetical protein</fullName>
    </submittedName>
</protein>
<reference evidence="1" key="1">
    <citation type="submission" date="2021-01" db="EMBL/GenBank/DDBJ databases">
        <authorList>
            <consortium name="Genoscope - CEA"/>
            <person name="William W."/>
        </authorList>
    </citation>
    <scope>NUCLEOTIDE SEQUENCE</scope>
</reference>